<accession>A0A9W7I095</accession>
<protein>
    <recommendedName>
        <fullName evidence="4">DUF1639 family protein</fullName>
    </recommendedName>
</protein>
<dbReference type="Proteomes" id="UP001165190">
    <property type="component" value="Unassembled WGS sequence"/>
</dbReference>
<reference evidence="2" key="1">
    <citation type="submission" date="2023-05" db="EMBL/GenBank/DDBJ databases">
        <title>Genome and transcriptome analyses reveal genes involved in the formation of fine ridges on petal epidermal cells in Hibiscus trionum.</title>
        <authorList>
            <person name="Koshimizu S."/>
            <person name="Masuda S."/>
            <person name="Ishii T."/>
            <person name="Shirasu K."/>
            <person name="Hoshino A."/>
            <person name="Arita M."/>
        </authorList>
    </citation>
    <scope>NUCLEOTIDE SEQUENCE</scope>
    <source>
        <strain evidence="2">Hamamatsu line</strain>
    </source>
</reference>
<comment type="caution">
    <text evidence="2">The sequence shown here is derived from an EMBL/GenBank/DDBJ whole genome shotgun (WGS) entry which is preliminary data.</text>
</comment>
<dbReference type="OrthoDB" id="769821at2759"/>
<dbReference type="PANTHER" id="PTHR33130">
    <property type="entry name" value="PUTATIVE (DUF1639)-RELATED"/>
    <property type="match status" value="1"/>
</dbReference>
<keyword evidence="3" id="KW-1185">Reference proteome</keyword>
<organism evidence="2 3">
    <name type="scientific">Hibiscus trionum</name>
    <name type="common">Flower of an hour</name>
    <dbReference type="NCBI Taxonomy" id="183268"/>
    <lineage>
        <taxon>Eukaryota</taxon>
        <taxon>Viridiplantae</taxon>
        <taxon>Streptophyta</taxon>
        <taxon>Embryophyta</taxon>
        <taxon>Tracheophyta</taxon>
        <taxon>Spermatophyta</taxon>
        <taxon>Magnoliopsida</taxon>
        <taxon>eudicotyledons</taxon>
        <taxon>Gunneridae</taxon>
        <taxon>Pentapetalae</taxon>
        <taxon>rosids</taxon>
        <taxon>malvids</taxon>
        <taxon>Malvales</taxon>
        <taxon>Malvaceae</taxon>
        <taxon>Malvoideae</taxon>
        <taxon>Hibiscus</taxon>
    </lineage>
</organism>
<dbReference type="AlphaFoldDB" id="A0A9W7I095"/>
<feature type="compositionally biased region" description="Polar residues" evidence="1">
    <location>
        <begin position="170"/>
        <end position="179"/>
    </location>
</feature>
<evidence type="ECO:0000313" key="3">
    <source>
        <dbReference type="Proteomes" id="UP001165190"/>
    </source>
</evidence>
<gene>
    <name evidence="2" type="ORF">HRI_002453300</name>
</gene>
<sequence length="269" mass="30785">MRSMVFSGDKKMAVEPERSKPLHNFSLPSLKWGNQRYLGCLKLDDTSTPVDALRRLRLHEVQGRRSPLSKFERSMVSRMRRPEYDRGREQQLRISEGEAAEGIGEVREKIMKDLKTAADNLMGAAFSDEVSDEDEFKETIRKVKEKEKEESPARPWNLRTRRPVGEGANNIYSSPSVASSADKKRPRPKFSVPLSKKEIEQDFMVMTGRRPPSRPKKRARHVQKQLDSVFPGLWLTEVSADSYKVPEMVETGKRLTTKPMPDGNALNQD</sequence>
<evidence type="ECO:0000313" key="2">
    <source>
        <dbReference type="EMBL" id="GMI87839.1"/>
    </source>
</evidence>
<name>A0A9W7I095_HIBTR</name>
<dbReference type="EMBL" id="BSYR01000022">
    <property type="protein sequence ID" value="GMI87839.1"/>
    <property type="molecule type" value="Genomic_DNA"/>
</dbReference>
<evidence type="ECO:0008006" key="4">
    <source>
        <dbReference type="Google" id="ProtNLM"/>
    </source>
</evidence>
<dbReference type="PANTHER" id="PTHR33130:SF43">
    <property type="entry name" value="OS01G0688600 PROTEIN"/>
    <property type="match status" value="1"/>
</dbReference>
<evidence type="ECO:0000256" key="1">
    <source>
        <dbReference type="SAM" id="MobiDB-lite"/>
    </source>
</evidence>
<dbReference type="InterPro" id="IPR012438">
    <property type="entry name" value="DUF1639"/>
</dbReference>
<proteinExistence type="predicted"/>
<dbReference type="Pfam" id="PF07797">
    <property type="entry name" value="DUF1639"/>
    <property type="match status" value="1"/>
</dbReference>
<feature type="region of interest" description="Disordered" evidence="1">
    <location>
        <begin position="144"/>
        <end position="196"/>
    </location>
</feature>